<dbReference type="InterPro" id="IPR016181">
    <property type="entry name" value="Acyl_CoA_acyltransferase"/>
</dbReference>
<name>A0A3B0ZWV5_9ZZZZ</name>
<dbReference type="SUPFAM" id="SSF55729">
    <property type="entry name" value="Acyl-CoA N-acyltransferases (Nat)"/>
    <property type="match status" value="1"/>
</dbReference>
<dbReference type="GO" id="GO:0016747">
    <property type="term" value="F:acyltransferase activity, transferring groups other than amino-acyl groups"/>
    <property type="evidence" value="ECO:0007669"/>
    <property type="project" value="InterPro"/>
</dbReference>
<reference evidence="2" key="1">
    <citation type="submission" date="2018-06" db="EMBL/GenBank/DDBJ databases">
        <authorList>
            <person name="Zhirakovskaya E."/>
        </authorList>
    </citation>
    <scope>NUCLEOTIDE SEQUENCE</scope>
</reference>
<proteinExistence type="predicted"/>
<dbReference type="Gene3D" id="3.40.630.30">
    <property type="match status" value="1"/>
</dbReference>
<feature type="domain" description="N-acetyltransferase" evidence="1">
    <location>
        <begin position="2"/>
        <end position="157"/>
    </location>
</feature>
<evidence type="ECO:0000313" key="2">
    <source>
        <dbReference type="EMBL" id="VAW98085.1"/>
    </source>
</evidence>
<dbReference type="PROSITE" id="PS51186">
    <property type="entry name" value="GNAT"/>
    <property type="match status" value="1"/>
</dbReference>
<sequence length="158" mass="17936">MYNIRSVTLEDIDAIRLLMTESVFEFCKDYYSKTELEAYLSSFTNRIYYSELLSDKILIVACLEETIVGFAQYDPSVSAVDAIYVLPGHTGNGVGSRLLSYIEDIARSLKKEEINIAASKNSISFYEKSKYIFQNTGYITCKDGTKFESVEFTKILDS</sequence>
<accession>A0A3B0ZWV5</accession>
<dbReference type="Pfam" id="PF00583">
    <property type="entry name" value="Acetyltransf_1"/>
    <property type="match status" value="1"/>
</dbReference>
<organism evidence="2">
    <name type="scientific">hydrothermal vent metagenome</name>
    <dbReference type="NCBI Taxonomy" id="652676"/>
    <lineage>
        <taxon>unclassified sequences</taxon>
        <taxon>metagenomes</taxon>
        <taxon>ecological metagenomes</taxon>
    </lineage>
</organism>
<dbReference type="InterPro" id="IPR000182">
    <property type="entry name" value="GNAT_dom"/>
</dbReference>
<dbReference type="AlphaFoldDB" id="A0A3B0ZWV5"/>
<dbReference type="EMBL" id="UOFR01000057">
    <property type="protein sequence ID" value="VAW98085.1"/>
    <property type="molecule type" value="Genomic_DNA"/>
</dbReference>
<gene>
    <name evidence="2" type="ORF">MNBD_GAMMA21-2579</name>
</gene>
<evidence type="ECO:0000259" key="1">
    <source>
        <dbReference type="PROSITE" id="PS51186"/>
    </source>
</evidence>
<dbReference type="CDD" id="cd04301">
    <property type="entry name" value="NAT_SF"/>
    <property type="match status" value="1"/>
</dbReference>
<protein>
    <recommendedName>
        <fullName evidence="1">N-acetyltransferase domain-containing protein</fullName>
    </recommendedName>
</protein>